<sequence length="246" mass="27330">EGALYALPLTQLSPESQELAKTLANLPKEPAPKPVVGKDEPQEWEDANGKAIRARFIKLEGETLTIEMNGQNFDLPLARLSPDSQALARQLAGNVKPSPDKTPQEKPVDEKITKAMENGPPDQAEITLALNQAVEYFRTLGAKDEEGLFYPPIRKRKVIGHVDKTVTYRKIVVQIPVFEWTTTTKEVIRNVKVGDSGAVTVKKKMKVKVPVRVRGKQTGTRPQNRLVRDSNGTIERIHKIPKYGPG</sequence>
<evidence type="ECO:0000313" key="1">
    <source>
        <dbReference type="EMBL" id="SVE19172.1"/>
    </source>
</evidence>
<name>A0A383BGX0_9ZZZZ</name>
<dbReference type="AlphaFoldDB" id="A0A383BGX0"/>
<proteinExistence type="predicted"/>
<organism evidence="1">
    <name type="scientific">marine metagenome</name>
    <dbReference type="NCBI Taxonomy" id="408172"/>
    <lineage>
        <taxon>unclassified sequences</taxon>
        <taxon>metagenomes</taxon>
        <taxon>ecological metagenomes</taxon>
    </lineage>
</organism>
<reference evidence="1" key="1">
    <citation type="submission" date="2018-05" db="EMBL/GenBank/DDBJ databases">
        <authorList>
            <person name="Lanie J.A."/>
            <person name="Ng W.-L."/>
            <person name="Kazmierczak K.M."/>
            <person name="Andrzejewski T.M."/>
            <person name="Davidsen T.M."/>
            <person name="Wayne K.J."/>
            <person name="Tettelin H."/>
            <person name="Glass J.I."/>
            <person name="Rusch D."/>
            <person name="Podicherti R."/>
            <person name="Tsui H.-C.T."/>
            <person name="Winkler M.E."/>
        </authorList>
    </citation>
    <scope>NUCLEOTIDE SEQUENCE</scope>
</reference>
<feature type="non-terminal residue" evidence="1">
    <location>
        <position position="246"/>
    </location>
</feature>
<dbReference type="Gene3D" id="2.30.30.700">
    <property type="entry name" value="SLA1 homology domain 1"/>
    <property type="match status" value="1"/>
</dbReference>
<feature type="non-terminal residue" evidence="1">
    <location>
        <position position="1"/>
    </location>
</feature>
<protein>
    <recommendedName>
        <fullName evidence="2">SLA1 homology domain-containing protein</fullName>
    </recommendedName>
</protein>
<dbReference type="EMBL" id="UINC01200334">
    <property type="protein sequence ID" value="SVE19172.1"/>
    <property type="molecule type" value="Genomic_DNA"/>
</dbReference>
<evidence type="ECO:0008006" key="2">
    <source>
        <dbReference type="Google" id="ProtNLM"/>
    </source>
</evidence>
<accession>A0A383BGX0</accession>
<gene>
    <name evidence="1" type="ORF">METZ01_LOCUS472026</name>
</gene>